<evidence type="ECO:0000313" key="4">
    <source>
        <dbReference type="Proteomes" id="UP000753908"/>
    </source>
</evidence>
<dbReference type="AlphaFoldDB" id="A0A951PRN0"/>
<keyword evidence="2" id="KW-0812">Transmembrane</keyword>
<sequence>MPKPSSNLASWLNISNEASARSSGGRGGGGGFSRPSNSGGSRSRPSGSNDGGGYYRSNPGYGSGGNTVIIAPGGGGYYGGGYSTGGGIFPMLLILGMFGLIALFVISNRLQSYRSYSNDSYFASGLTTQTSERDNDTVTLSKLQVALLAQTKGLQSELSQLTLSVDTDTPEGLLELLQESALTLLRNSEYWSHALANSQSVYIDKAESIFNQLSLQERSKFSAETLTNVKGAVRQKEAVIPGLEEDPGAYIVVTLLVGTANDKPLFKDVRSIEELKGALEKIASVPADYLMKFELLWSPQVEADSLTYDELLTEYTDMVQIA</sequence>
<dbReference type="Proteomes" id="UP000753908">
    <property type="component" value="Unassembled WGS sequence"/>
</dbReference>
<dbReference type="PANTHER" id="PTHR33975">
    <property type="entry name" value="MYELIN-ASSOCIATED OLIGODENDROCYTE BASIC PROTEIN"/>
    <property type="match status" value="1"/>
</dbReference>
<organism evidence="3 4">
    <name type="scientific">Symplocastrum torsivum CPER-KK1</name>
    <dbReference type="NCBI Taxonomy" id="450513"/>
    <lineage>
        <taxon>Bacteria</taxon>
        <taxon>Bacillati</taxon>
        <taxon>Cyanobacteriota</taxon>
        <taxon>Cyanophyceae</taxon>
        <taxon>Oscillatoriophycideae</taxon>
        <taxon>Oscillatoriales</taxon>
        <taxon>Microcoleaceae</taxon>
        <taxon>Symplocastrum</taxon>
    </lineage>
</organism>
<dbReference type="InterPro" id="IPR053023">
    <property type="entry name" value="FLAP_modulator"/>
</dbReference>
<evidence type="ECO:0000256" key="1">
    <source>
        <dbReference type="SAM" id="MobiDB-lite"/>
    </source>
</evidence>
<feature type="region of interest" description="Disordered" evidence="1">
    <location>
        <begin position="19"/>
        <end position="55"/>
    </location>
</feature>
<dbReference type="InterPro" id="IPR010903">
    <property type="entry name" value="DUF1517"/>
</dbReference>
<accession>A0A951PRN0</accession>
<name>A0A951PRN0_9CYAN</name>
<feature type="compositionally biased region" description="Low complexity" evidence="1">
    <location>
        <begin position="33"/>
        <end position="48"/>
    </location>
</feature>
<proteinExistence type="predicted"/>
<dbReference type="PIRSF" id="PIRSF037221">
    <property type="entry name" value="DUF1517"/>
    <property type="match status" value="1"/>
</dbReference>
<reference evidence="3" key="1">
    <citation type="submission" date="2021-05" db="EMBL/GenBank/DDBJ databases">
        <authorList>
            <person name="Pietrasiak N."/>
            <person name="Ward R."/>
            <person name="Stajich J.E."/>
            <person name="Kurbessoian T."/>
        </authorList>
    </citation>
    <scope>NUCLEOTIDE SEQUENCE</scope>
    <source>
        <strain evidence="3">CPER-KK1</strain>
    </source>
</reference>
<dbReference type="EMBL" id="JAHHIF010000044">
    <property type="protein sequence ID" value="MBW4547584.1"/>
    <property type="molecule type" value="Genomic_DNA"/>
</dbReference>
<feature type="transmembrane region" description="Helical" evidence="2">
    <location>
        <begin position="87"/>
        <end position="106"/>
    </location>
</feature>
<comment type="caution">
    <text evidence="3">The sequence shown here is derived from an EMBL/GenBank/DDBJ whole genome shotgun (WGS) entry which is preliminary data.</text>
</comment>
<evidence type="ECO:0000256" key="2">
    <source>
        <dbReference type="SAM" id="Phobius"/>
    </source>
</evidence>
<reference evidence="3" key="2">
    <citation type="journal article" date="2022" name="Microbiol. Resour. Announc.">
        <title>Metagenome Sequencing to Explore Phylogenomics of Terrestrial Cyanobacteria.</title>
        <authorList>
            <person name="Ward R.D."/>
            <person name="Stajich J.E."/>
            <person name="Johansen J.R."/>
            <person name="Huntemann M."/>
            <person name="Clum A."/>
            <person name="Foster B."/>
            <person name="Foster B."/>
            <person name="Roux S."/>
            <person name="Palaniappan K."/>
            <person name="Varghese N."/>
            <person name="Mukherjee S."/>
            <person name="Reddy T.B.K."/>
            <person name="Daum C."/>
            <person name="Copeland A."/>
            <person name="Chen I.A."/>
            <person name="Ivanova N.N."/>
            <person name="Kyrpides N.C."/>
            <person name="Shapiro N."/>
            <person name="Eloe-Fadrosh E.A."/>
            <person name="Pietrasiak N."/>
        </authorList>
    </citation>
    <scope>NUCLEOTIDE SEQUENCE</scope>
    <source>
        <strain evidence="3">CPER-KK1</strain>
    </source>
</reference>
<evidence type="ECO:0000313" key="3">
    <source>
        <dbReference type="EMBL" id="MBW4547584.1"/>
    </source>
</evidence>
<dbReference type="Pfam" id="PF07466">
    <property type="entry name" value="DUF1517"/>
    <property type="match status" value="1"/>
</dbReference>
<keyword evidence="2" id="KW-0472">Membrane</keyword>
<keyword evidence="2" id="KW-1133">Transmembrane helix</keyword>
<dbReference type="PANTHER" id="PTHR33975:SF2">
    <property type="entry name" value="MYELIN-ASSOCIATED OLIGODENDROCYTE BASIC PROTEIN"/>
    <property type="match status" value="1"/>
</dbReference>
<protein>
    <submittedName>
        <fullName evidence="3">DUF1517 domain-containing protein</fullName>
    </submittedName>
</protein>
<gene>
    <name evidence="3" type="ORF">KME25_24555</name>
</gene>